<keyword evidence="8 13" id="KW-0472">Membrane</keyword>
<evidence type="ECO:0000256" key="6">
    <source>
        <dbReference type="ARBA" id="ARBA00022729"/>
    </source>
</evidence>
<evidence type="ECO:0000256" key="10">
    <source>
        <dbReference type="ARBA" id="ARBA00023186"/>
    </source>
</evidence>
<evidence type="ECO:0000256" key="12">
    <source>
        <dbReference type="ARBA" id="ARBA00023288"/>
    </source>
</evidence>
<keyword evidence="9 13" id="KW-0564">Palmitate</keyword>
<comment type="similarity">
    <text evidence="2 13">Belongs to the LolB family.</text>
</comment>
<keyword evidence="12 13" id="KW-0449">Lipoprotein</keyword>
<keyword evidence="11 13" id="KW-0998">Cell outer membrane</keyword>
<evidence type="ECO:0000256" key="11">
    <source>
        <dbReference type="ARBA" id="ARBA00023237"/>
    </source>
</evidence>
<evidence type="ECO:0000256" key="14">
    <source>
        <dbReference type="SAM" id="SignalP"/>
    </source>
</evidence>
<dbReference type="SUPFAM" id="SSF89392">
    <property type="entry name" value="Prokaryotic lipoproteins and lipoprotein localization factors"/>
    <property type="match status" value="1"/>
</dbReference>
<keyword evidence="16" id="KW-1185">Reference proteome</keyword>
<name>A0A9W6K759_9PSED</name>
<dbReference type="InterPro" id="IPR004565">
    <property type="entry name" value="OM_lipoprot_LolB"/>
</dbReference>
<keyword evidence="5 13" id="KW-0813">Transport</keyword>
<dbReference type="GO" id="GO:0015031">
    <property type="term" value="P:protein transport"/>
    <property type="evidence" value="ECO:0007669"/>
    <property type="project" value="UniProtKB-KW"/>
</dbReference>
<feature type="chain" id="PRO_5040955163" description="Outer-membrane lipoprotein LolB" evidence="14">
    <location>
        <begin position="20"/>
        <end position="205"/>
    </location>
</feature>
<evidence type="ECO:0000256" key="5">
    <source>
        <dbReference type="ARBA" id="ARBA00022448"/>
    </source>
</evidence>
<gene>
    <name evidence="13 15" type="primary">lolB</name>
    <name evidence="15" type="ORF">GCM10017655_23260</name>
</gene>
<dbReference type="GO" id="GO:0009279">
    <property type="term" value="C:cell outer membrane"/>
    <property type="evidence" value="ECO:0007669"/>
    <property type="project" value="UniProtKB-SubCell"/>
</dbReference>
<reference evidence="15" key="1">
    <citation type="journal article" date="2014" name="Int. J. Syst. Evol. Microbiol.">
        <title>Complete genome sequence of Corynebacterium casei LMG S-19264T (=DSM 44701T), isolated from a smear-ripened cheese.</title>
        <authorList>
            <consortium name="US DOE Joint Genome Institute (JGI-PGF)"/>
            <person name="Walter F."/>
            <person name="Albersmeier A."/>
            <person name="Kalinowski J."/>
            <person name="Ruckert C."/>
        </authorList>
    </citation>
    <scope>NUCLEOTIDE SEQUENCE</scope>
    <source>
        <strain evidence="15">VKM B-2935</strain>
    </source>
</reference>
<sequence>MRLRHLLIIGLLAVLSGCAGLTSHESLEGQGDPAKWQAHKERTIALNGWQISGKVGIRAPKDSGSGTLFWLQRQDYYDIRLSGPLGRGAARLTGHAGDVTLEVANQGRYQASTPEELLEQQMGWKLPISHLTWWVRGLPAPDSKSTVVLDTESHLQRLNQDGWDVEYLSYAEQNGYWLPERMKLHGRNIDVTLVIKDWQPRQLGQ</sequence>
<protein>
    <recommendedName>
        <fullName evidence="4 13">Outer-membrane lipoprotein LolB</fullName>
    </recommendedName>
</protein>
<dbReference type="GO" id="GO:0044874">
    <property type="term" value="P:lipoprotein localization to outer membrane"/>
    <property type="evidence" value="ECO:0007669"/>
    <property type="project" value="UniProtKB-UniRule"/>
</dbReference>
<dbReference type="AlphaFoldDB" id="A0A9W6K759"/>
<evidence type="ECO:0000256" key="4">
    <source>
        <dbReference type="ARBA" id="ARBA00016202"/>
    </source>
</evidence>
<dbReference type="Proteomes" id="UP001143328">
    <property type="component" value="Unassembled WGS sequence"/>
</dbReference>
<dbReference type="PROSITE" id="PS51257">
    <property type="entry name" value="PROKAR_LIPOPROTEIN"/>
    <property type="match status" value="1"/>
</dbReference>
<evidence type="ECO:0000256" key="7">
    <source>
        <dbReference type="ARBA" id="ARBA00022927"/>
    </source>
</evidence>
<evidence type="ECO:0000256" key="9">
    <source>
        <dbReference type="ARBA" id="ARBA00023139"/>
    </source>
</evidence>
<dbReference type="RefSeq" id="WP_271195452.1">
    <property type="nucleotide sequence ID" value="NZ_BSFN01000005.1"/>
</dbReference>
<evidence type="ECO:0000256" key="13">
    <source>
        <dbReference type="HAMAP-Rule" id="MF_00233"/>
    </source>
</evidence>
<dbReference type="Pfam" id="PF03550">
    <property type="entry name" value="LolB"/>
    <property type="match status" value="1"/>
</dbReference>
<comment type="subunit">
    <text evidence="3 13">Monomer.</text>
</comment>
<evidence type="ECO:0000256" key="8">
    <source>
        <dbReference type="ARBA" id="ARBA00023136"/>
    </source>
</evidence>
<organism evidence="15 16">
    <name type="scientific">Pseudomonas turukhanskensis</name>
    <dbReference type="NCBI Taxonomy" id="1806536"/>
    <lineage>
        <taxon>Bacteria</taxon>
        <taxon>Pseudomonadati</taxon>
        <taxon>Pseudomonadota</taxon>
        <taxon>Gammaproteobacteria</taxon>
        <taxon>Pseudomonadales</taxon>
        <taxon>Pseudomonadaceae</taxon>
        <taxon>Pseudomonas</taxon>
    </lineage>
</organism>
<dbReference type="InterPro" id="IPR029046">
    <property type="entry name" value="LolA/LolB/LppX"/>
</dbReference>
<evidence type="ECO:0000313" key="16">
    <source>
        <dbReference type="Proteomes" id="UP001143328"/>
    </source>
</evidence>
<dbReference type="CDD" id="cd16326">
    <property type="entry name" value="LolB"/>
    <property type="match status" value="1"/>
</dbReference>
<proteinExistence type="inferred from homology"/>
<dbReference type="HAMAP" id="MF_00233">
    <property type="entry name" value="LolB"/>
    <property type="match status" value="1"/>
</dbReference>
<keyword evidence="6 13" id="KW-0732">Signal</keyword>
<comment type="function">
    <text evidence="13">Plays a critical role in the incorporation of lipoproteins in the outer membrane after they are released by the LolA protein.</text>
</comment>
<evidence type="ECO:0000256" key="1">
    <source>
        <dbReference type="ARBA" id="ARBA00004459"/>
    </source>
</evidence>
<evidence type="ECO:0000313" key="15">
    <source>
        <dbReference type="EMBL" id="GLK89264.1"/>
    </source>
</evidence>
<keyword evidence="7 13" id="KW-0653">Protein transport</keyword>
<comment type="subcellular location">
    <subcellularLocation>
        <location evidence="1 13">Cell outer membrane</location>
        <topology evidence="1 13">Lipid-anchor</topology>
    </subcellularLocation>
</comment>
<reference evidence="15" key="2">
    <citation type="submission" date="2023-01" db="EMBL/GenBank/DDBJ databases">
        <authorList>
            <person name="Sun Q."/>
            <person name="Evtushenko L."/>
        </authorList>
    </citation>
    <scope>NUCLEOTIDE SEQUENCE</scope>
    <source>
        <strain evidence="15">VKM B-2935</strain>
    </source>
</reference>
<comment type="caution">
    <text evidence="15">The sequence shown here is derived from an EMBL/GenBank/DDBJ whole genome shotgun (WGS) entry which is preliminary data.</text>
</comment>
<keyword evidence="10 13" id="KW-0143">Chaperone</keyword>
<accession>A0A9W6K759</accession>
<dbReference type="EMBL" id="BSFN01000005">
    <property type="protein sequence ID" value="GLK89264.1"/>
    <property type="molecule type" value="Genomic_DNA"/>
</dbReference>
<dbReference type="Gene3D" id="2.50.20.10">
    <property type="entry name" value="Lipoprotein localisation LolA/LolB/LppX"/>
    <property type="match status" value="1"/>
</dbReference>
<evidence type="ECO:0000256" key="3">
    <source>
        <dbReference type="ARBA" id="ARBA00011245"/>
    </source>
</evidence>
<feature type="signal peptide" evidence="14">
    <location>
        <begin position="1"/>
        <end position="19"/>
    </location>
</feature>
<dbReference type="NCBIfam" id="TIGR00548">
    <property type="entry name" value="lolB"/>
    <property type="match status" value="1"/>
</dbReference>
<evidence type="ECO:0000256" key="2">
    <source>
        <dbReference type="ARBA" id="ARBA00009696"/>
    </source>
</evidence>